<keyword evidence="2" id="KW-1003">Cell membrane</keyword>
<dbReference type="Gene3D" id="1.10.287.70">
    <property type="match status" value="1"/>
</dbReference>
<protein>
    <submittedName>
        <fullName evidence="9">Jg8279 protein</fullName>
    </submittedName>
</protein>
<evidence type="ECO:0000256" key="5">
    <source>
        <dbReference type="ARBA" id="ARBA00023136"/>
    </source>
</evidence>
<evidence type="ECO:0000256" key="8">
    <source>
        <dbReference type="SAM" id="Phobius"/>
    </source>
</evidence>
<feature type="transmembrane region" description="Helical" evidence="8">
    <location>
        <begin position="921"/>
        <end position="939"/>
    </location>
</feature>
<feature type="transmembrane region" description="Helical" evidence="8">
    <location>
        <begin position="554"/>
        <end position="577"/>
    </location>
</feature>
<evidence type="ECO:0000256" key="6">
    <source>
        <dbReference type="ARBA" id="ARBA00023170"/>
    </source>
</evidence>
<dbReference type="OrthoDB" id="7739311at2759"/>
<evidence type="ECO:0000256" key="3">
    <source>
        <dbReference type="ARBA" id="ARBA00022692"/>
    </source>
</evidence>
<keyword evidence="4 8" id="KW-1133">Transmembrane helix</keyword>
<accession>A0A8S4QPS4</accession>
<feature type="transmembrane region" description="Helical" evidence="8">
    <location>
        <begin position="381"/>
        <end position="399"/>
    </location>
</feature>
<dbReference type="PANTHER" id="PTHR42643">
    <property type="entry name" value="IONOTROPIC RECEPTOR 20A-RELATED"/>
    <property type="match status" value="1"/>
</dbReference>
<name>A0A8S4QPS4_9NEOP</name>
<evidence type="ECO:0000256" key="4">
    <source>
        <dbReference type="ARBA" id="ARBA00022989"/>
    </source>
</evidence>
<reference evidence="9" key="1">
    <citation type="submission" date="2022-03" db="EMBL/GenBank/DDBJ databases">
        <authorList>
            <person name="Lindestad O."/>
        </authorList>
    </citation>
    <scope>NUCLEOTIDE SEQUENCE</scope>
</reference>
<dbReference type="AlphaFoldDB" id="A0A8S4QPS4"/>
<evidence type="ECO:0000256" key="1">
    <source>
        <dbReference type="ARBA" id="ARBA00004651"/>
    </source>
</evidence>
<feature type="transmembrane region" description="Helical" evidence="8">
    <location>
        <begin position="899"/>
        <end position="915"/>
    </location>
</feature>
<comment type="caution">
    <text evidence="9">The sequence shown here is derived from an EMBL/GenBank/DDBJ whole genome shotgun (WGS) entry which is preliminary data.</text>
</comment>
<dbReference type="Gene3D" id="3.40.190.10">
    <property type="entry name" value="Periplasmic binding protein-like II"/>
    <property type="match status" value="2"/>
</dbReference>
<dbReference type="SUPFAM" id="SSF53850">
    <property type="entry name" value="Periplasmic binding protein-like II"/>
    <property type="match status" value="2"/>
</dbReference>
<evidence type="ECO:0000313" key="10">
    <source>
        <dbReference type="Proteomes" id="UP000838756"/>
    </source>
</evidence>
<feature type="transmembrane region" description="Helical" evidence="8">
    <location>
        <begin position="860"/>
        <end position="878"/>
    </location>
</feature>
<gene>
    <name evidence="9" type="primary">jg8279</name>
    <name evidence="9" type="ORF">PAEG_LOCUS3861</name>
</gene>
<feature type="transmembrane region" description="Helical" evidence="8">
    <location>
        <begin position="320"/>
        <end position="338"/>
    </location>
</feature>
<evidence type="ECO:0000256" key="7">
    <source>
        <dbReference type="ARBA" id="ARBA00023180"/>
    </source>
</evidence>
<keyword evidence="7" id="KW-0325">Glycoprotein</keyword>
<dbReference type="Proteomes" id="UP000838756">
    <property type="component" value="Unassembled WGS sequence"/>
</dbReference>
<proteinExistence type="predicted"/>
<keyword evidence="10" id="KW-1185">Reference proteome</keyword>
<dbReference type="GO" id="GO:0005886">
    <property type="term" value="C:plasma membrane"/>
    <property type="evidence" value="ECO:0007669"/>
    <property type="project" value="UniProtKB-SubCell"/>
</dbReference>
<comment type="subcellular location">
    <subcellularLocation>
        <location evidence="1">Cell membrane</location>
        <topology evidence="1">Multi-pass membrane protein</topology>
    </subcellularLocation>
</comment>
<dbReference type="PANTHER" id="PTHR42643:SF30">
    <property type="entry name" value="IONOTROPIC RECEPTOR 40A-RELATED"/>
    <property type="match status" value="1"/>
</dbReference>
<keyword evidence="3 8" id="KW-0812">Transmembrane</keyword>
<organism evidence="9 10">
    <name type="scientific">Pararge aegeria aegeria</name>
    <dbReference type="NCBI Taxonomy" id="348720"/>
    <lineage>
        <taxon>Eukaryota</taxon>
        <taxon>Metazoa</taxon>
        <taxon>Ecdysozoa</taxon>
        <taxon>Arthropoda</taxon>
        <taxon>Hexapoda</taxon>
        <taxon>Insecta</taxon>
        <taxon>Pterygota</taxon>
        <taxon>Neoptera</taxon>
        <taxon>Endopterygota</taxon>
        <taxon>Lepidoptera</taxon>
        <taxon>Glossata</taxon>
        <taxon>Ditrysia</taxon>
        <taxon>Papilionoidea</taxon>
        <taxon>Nymphalidae</taxon>
        <taxon>Satyrinae</taxon>
        <taxon>Satyrini</taxon>
        <taxon>Parargina</taxon>
        <taxon>Pararge</taxon>
    </lineage>
</organism>
<dbReference type="InterPro" id="IPR052192">
    <property type="entry name" value="Insect_Ionotropic_Sensory_Rcpt"/>
</dbReference>
<keyword evidence="6" id="KW-0675">Receptor</keyword>
<keyword evidence="5 8" id="KW-0472">Membrane</keyword>
<sequence>MAIYNSIITDVTSNECASIETMAKSAAKIAFYNFKWQFVTLVLFNTTLMCGVNTFLRSYSKNAVVADDSYIPVSSQHTRQFVLFANNLDGIKNLLAWLELHTYDTTARYMIICQSRSTGNCDETNALEVLWQRRIVNVIFINDVFNNGSSGYYYQYGDKCKNSPPIKVSNWDSCVGTNESRYCAGKFLIPLQNMYECPIIVSTFWQPPFMYINDGVPSGADGDLLRIIIDALNATLVLMEPSRGSGWGNLDDNGSWVGSLGDLYYDLANFSMVSASITQARYDAFELSSFYFTTNIVWITHPPIPEPSSFKLLRPFKPDARIALGLSFVFVVILALIFKTNFCTSVFESINSCRLPDSVIFLAWKMCMGQAITIIPLKMTVLYLILFWIWYCFLVRTFYQVHLINSLKTEVYSSEFSSIEDAIAAGYSFSGGPALQEYYVDSPSVYDKWEDIDISGYKTLMSNLSQGMKFVLAVNLASVKIFLKTPGRKLHILPQQVICSPIGIFLKKSSPFTIIINRILKRLFEYGIPQMIFKNYTASDLTDKSTEENKPIKLIYCTGCYIILSIGWIASFILFIIELYMKRETNQYVVALESFLSNYKQSVIVKCGKFIPRHRNAVPQYIIFGKNTESLIDTIKWLDKSNYDNSGKYIVICTSPYKKDCEESLIFVAVSQLLIINVVYLRANSINEFLAFSYDIVRPGKCINSESYTLNLTDKCALDNCFKDLYPERLYNFFKCPLIVSTFEQPPFMYLNNVTMEPSGGDGDIIKLVAKALNATLEIKTPIEGNEAGLYEHNNWTGSLGDVFNGRVHVSVCSLPVTANKYGNFQTSFIYNSMDIVWTAQMPANKPAWQRLLNPFQTNLRIILFFIFVGIVILNAFAKSSTWRKFRRVVRISPIRSNLLFYSWALFLAIPIIKMPRKRPLLLIVYTWIWFCFIVKSAYQAVLIRSLKNELYESFLTDFESVLRNKLPYGGLVTLREYYIDEQEIYNKWVPLDYDDATDTLDKISNGSTDFVLAMNKEIVIEHLIENTDRHLQILPEKIVNSPTVMYFKKHSVLAQPVSHVLSISVEAGLTQLTYTRYLRHKKQIFLRPGKGQRKPLTFDNFKACLILMIFGWSLSIVFFAAEAYCGRVEAETLHWTDWTGLDWTAWTGLDWTGLDWTDWTGMDWTGLHGTALDYSTALNGTELDSTQLNWTGLAWTELD</sequence>
<evidence type="ECO:0000313" key="9">
    <source>
        <dbReference type="EMBL" id="CAH2215775.1"/>
    </source>
</evidence>
<feature type="transmembrane region" description="Helical" evidence="8">
    <location>
        <begin position="1104"/>
        <end position="1122"/>
    </location>
</feature>
<dbReference type="EMBL" id="CAKXAJ010012785">
    <property type="protein sequence ID" value="CAH2215775.1"/>
    <property type="molecule type" value="Genomic_DNA"/>
</dbReference>
<evidence type="ECO:0000256" key="2">
    <source>
        <dbReference type="ARBA" id="ARBA00022475"/>
    </source>
</evidence>